<dbReference type="Pfam" id="PF01656">
    <property type="entry name" value="CbiA"/>
    <property type="match status" value="1"/>
</dbReference>
<gene>
    <name evidence="2" type="ORF">HW542_15445</name>
</gene>
<dbReference type="CDD" id="cd02042">
    <property type="entry name" value="ParAB_family"/>
    <property type="match status" value="1"/>
</dbReference>
<comment type="caution">
    <text evidence="2">The sequence shown here is derived from an EMBL/GenBank/DDBJ whole genome shotgun (WGS) entry which is preliminary data.</text>
</comment>
<sequence length="220" mass="23010">MDTPKIVVISAQKGGVGKSTLAANLAIAAEVAGFGPVGWYDADPQQSLTNLFHDREAPTPLLAIGGPDELADKLAIMAENGIKLIIVDTPPSLPAWLPRVLAMADFVLIPTQDGVADVQAVGRTVEMVKGLDKPFGFALTLVKNGTRQAAQAAMFLSQYGPLIGTVAHRMAYKTAWGQSLGVVELAPRNEAAAGEINGIWDHIGKAVGLIAPKKKGKAVV</sequence>
<keyword evidence="3" id="KW-1185">Reference proteome</keyword>
<protein>
    <submittedName>
        <fullName evidence="2">ParA family protein</fullName>
    </submittedName>
</protein>
<dbReference type="InterPro" id="IPR027417">
    <property type="entry name" value="P-loop_NTPase"/>
</dbReference>
<dbReference type="Gene3D" id="3.40.50.300">
    <property type="entry name" value="P-loop containing nucleotide triphosphate hydrolases"/>
    <property type="match status" value="1"/>
</dbReference>
<dbReference type="Proteomes" id="UP001516351">
    <property type="component" value="Unassembled WGS sequence"/>
</dbReference>
<dbReference type="InterPro" id="IPR050678">
    <property type="entry name" value="DNA_Partitioning_ATPase"/>
</dbReference>
<evidence type="ECO:0000259" key="1">
    <source>
        <dbReference type="Pfam" id="PF01656"/>
    </source>
</evidence>
<proteinExistence type="predicted"/>
<reference evidence="2 3" key="1">
    <citation type="submission" date="2020-06" db="EMBL/GenBank/DDBJ databases">
        <title>Synonyms of Asaia species.</title>
        <authorList>
            <person name="Sombolestani A."/>
        </authorList>
    </citation>
    <scope>NUCLEOTIDE SEQUENCE [LARGE SCALE GENOMIC DNA]</scope>
    <source>
        <strain evidence="2 3">LMG 27047</strain>
    </source>
</reference>
<organism evidence="2 3">
    <name type="scientific">Asaia spathodeae</name>
    <dbReference type="NCBI Taxonomy" id="657016"/>
    <lineage>
        <taxon>Bacteria</taxon>
        <taxon>Pseudomonadati</taxon>
        <taxon>Pseudomonadota</taxon>
        <taxon>Alphaproteobacteria</taxon>
        <taxon>Acetobacterales</taxon>
        <taxon>Acetobacteraceae</taxon>
        <taxon>Asaia</taxon>
    </lineage>
</organism>
<dbReference type="EMBL" id="JABXXV010000011">
    <property type="protein sequence ID" value="NVN48194.1"/>
    <property type="molecule type" value="Genomic_DNA"/>
</dbReference>
<accession>A0ABX2P9C1</accession>
<feature type="domain" description="CobQ/CobB/MinD/ParA nucleotide binding" evidence="1">
    <location>
        <begin position="7"/>
        <end position="166"/>
    </location>
</feature>
<dbReference type="RefSeq" id="WP_267311299.1">
    <property type="nucleotide sequence ID" value="NZ_JABXXV010000011.1"/>
</dbReference>
<dbReference type="PIRSF" id="PIRSF009320">
    <property type="entry name" value="Nuc_binding_HP_1000"/>
    <property type="match status" value="1"/>
</dbReference>
<dbReference type="SUPFAM" id="SSF52540">
    <property type="entry name" value="P-loop containing nucleoside triphosphate hydrolases"/>
    <property type="match status" value="1"/>
</dbReference>
<dbReference type="PANTHER" id="PTHR13696:SF99">
    <property type="entry name" value="COBYRINIC ACID AC-DIAMIDE SYNTHASE"/>
    <property type="match status" value="1"/>
</dbReference>
<evidence type="ECO:0000313" key="2">
    <source>
        <dbReference type="EMBL" id="NVN48194.1"/>
    </source>
</evidence>
<name>A0ABX2P9C1_9PROT</name>
<evidence type="ECO:0000313" key="3">
    <source>
        <dbReference type="Proteomes" id="UP001516351"/>
    </source>
</evidence>
<dbReference type="PANTHER" id="PTHR13696">
    <property type="entry name" value="P-LOOP CONTAINING NUCLEOSIDE TRIPHOSPHATE HYDROLASE"/>
    <property type="match status" value="1"/>
</dbReference>
<dbReference type="InterPro" id="IPR002586">
    <property type="entry name" value="CobQ/CobB/MinD/ParA_Nub-bd_dom"/>
</dbReference>